<dbReference type="Pfam" id="PF00149">
    <property type="entry name" value="Metallophos"/>
    <property type="match status" value="1"/>
</dbReference>
<evidence type="ECO:0000313" key="2">
    <source>
        <dbReference type="EMBL" id="MEQ2561821.1"/>
    </source>
</evidence>
<evidence type="ECO:0000313" key="3">
    <source>
        <dbReference type="Proteomes" id="UP001437460"/>
    </source>
</evidence>
<reference evidence="2 3" key="1">
    <citation type="submission" date="2024-03" db="EMBL/GenBank/DDBJ databases">
        <title>Human intestinal bacterial collection.</title>
        <authorList>
            <person name="Pauvert C."/>
            <person name="Hitch T.C.A."/>
            <person name="Clavel T."/>
        </authorList>
    </citation>
    <scope>NUCLEOTIDE SEQUENCE [LARGE SCALE GENOMIC DNA]</scope>
    <source>
        <strain evidence="2 3">CLA-AP-H27</strain>
    </source>
</reference>
<organism evidence="2 3">
    <name type="scientific">Ventrimonas faecis</name>
    <dbReference type="NCBI Taxonomy" id="3133170"/>
    <lineage>
        <taxon>Bacteria</taxon>
        <taxon>Bacillati</taxon>
        <taxon>Bacillota</taxon>
        <taxon>Clostridia</taxon>
        <taxon>Lachnospirales</taxon>
        <taxon>Lachnospiraceae</taxon>
        <taxon>Ventrimonas</taxon>
    </lineage>
</organism>
<dbReference type="InterPro" id="IPR004843">
    <property type="entry name" value="Calcineurin-like_PHP"/>
</dbReference>
<feature type="domain" description="Calcineurin-like phosphoesterase" evidence="1">
    <location>
        <begin position="51"/>
        <end position="239"/>
    </location>
</feature>
<dbReference type="EMBL" id="JBBMFJ010000002">
    <property type="protein sequence ID" value="MEQ2561821.1"/>
    <property type="molecule type" value="Genomic_DNA"/>
</dbReference>
<protein>
    <submittedName>
        <fullName evidence="2">Metallophosphoesterase</fullName>
    </submittedName>
</protein>
<dbReference type="RefSeq" id="WP_349228265.1">
    <property type="nucleotide sequence ID" value="NZ_JBBMFJ010000002.1"/>
</dbReference>
<accession>A0ABV1HHN5</accession>
<proteinExistence type="predicted"/>
<name>A0ABV1HHN5_9FIRM</name>
<keyword evidence="3" id="KW-1185">Reference proteome</keyword>
<dbReference type="InterPro" id="IPR029052">
    <property type="entry name" value="Metallo-depent_PP-like"/>
</dbReference>
<evidence type="ECO:0000259" key="1">
    <source>
        <dbReference type="Pfam" id="PF00149"/>
    </source>
</evidence>
<dbReference type="InterPro" id="IPR051158">
    <property type="entry name" value="Metallophosphoesterase_sf"/>
</dbReference>
<dbReference type="Gene3D" id="3.60.21.10">
    <property type="match status" value="1"/>
</dbReference>
<dbReference type="Proteomes" id="UP001437460">
    <property type="component" value="Unassembled WGS sequence"/>
</dbReference>
<dbReference type="PANTHER" id="PTHR31302:SF32">
    <property type="entry name" value="PHOSPHOESTERASE"/>
    <property type="match status" value="1"/>
</dbReference>
<gene>
    <name evidence="2" type="ORF">WMO41_01270</name>
</gene>
<dbReference type="SUPFAM" id="SSF56300">
    <property type="entry name" value="Metallo-dependent phosphatases"/>
    <property type="match status" value="1"/>
</dbReference>
<comment type="caution">
    <text evidence="2">The sequence shown here is derived from an EMBL/GenBank/DDBJ whole genome shotgun (WGS) entry which is preliminary data.</text>
</comment>
<sequence length="308" mass="34921">MNTEMKILSAVVAGGAAAAAVGLVRSGYERRHFVVEETTIYSEKIRNPRTLVFLTDLHDKEFGEANSQLLGSIRTIRPDLILIGGDVMVAKPGKASLEVTRRFLDGLCQLQAQTTGENTGKPFRIYYGNGNHEQRLGREYKTYGEMYREFRRILKDRNISYLSDRSVNLSEQIRISGLNLDPACYRDFIPARMTTEYLERHLGPADDSRFQILLAHSPLYFEQYADWGADLTLSGHFHGGTIRLPFVGGVMTPQYQFFHPYCAGEFEKDGKHMIVGRGLGTHSINIRFCNRPQLMVVRLLPKPDEPED</sequence>
<dbReference type="PANTHER" id="PTHR31302">
    <property type="entry name" value="TRANSMEMBRANE PROTEIN WITH METALLOPHOSPHOESTERASE DOMAIN-RELATED"/>
    <property type="match status" value="1"/>
</dbReference>